<dbReference type="EMBL" id="GL870990">
    <property type="protein sequence ID" value="EGC37819.1"/>
    <property type="molecule type" value="Genomic_DNA"/>
</dbReference>
<dbReference type="AlphaFoldDB" id="F0ZE36"/>
<dbReference type="SMART" id="SM00695">
    <property type="entry name" value="DUSP"/>
    <property type="match status" value="1"/>
</dbReference>
<sequence>MSWSFNNSNNNSNNNNYNNNGDNNNNNNNGLFNFLNYGTENFFNEDLHNIDLNYTSNNIDYMDNNIDNNSDNNIDNYINENIAFIDNGKIETTTSTTTTLTPSNNIGDNSLDSILKDIPDNQLDEDQNNKIRMIKNEILSLTNSFKINNGHNDNVTNFNNNNSFVNSSNYNIDNNNVNNNNNNNNIVNNIKAPNVGENDSFGSILREVSDENLSEEQTQMIKMIKNEILSLTNSIKENNDTNSNNYNDDLTKDQIYHLKSIIKSTPKIPENEWALVNQTWFSEWEKGIFSKDELGPIDNYPLLDITSDDDPLLRCDIKEYLDFTVVPIDIWNIFKKIYGGSPDIIRKVTDKGDIDLKIPITLFFIKSSDINYCQYITKTHVFQYETFFSLKKRICKLFNLPFGDVDLFNFDGGTATQELYLFLTPRSVKLYNNQMILVKEKKHPIESDTPTTTTSTSNIDFNYFSKITPIEDSGPENQQTPIKPAITTTTTTTTTTTSTNTENKAWKKYEKRNVDLNFIYCPHYTDPFSLSFLYYSFLTSSFNYDSNTILKSEEYIQFVKTQEDYNSTLNQIQSFSFGNETSENKETNSSSDLNTPSSTSSFSSNEPSTPSSDSTYFHGFDLETIPEKVKQRPPVCKTQ</sequence>
<dbReference type="Gene3D" id="3.30.2230.10">
    <property type="entry name" value="DUSP-like"/>
    <property type="match status" value="1"/>
</dbReference>
<dbReference type="VEuPathDB" id="AmoebaDB:DICPUDRAFT_76603"/>
<evidence type="ECO:0000256" key="1">
    <source>
        <dbReference type="SAM" id="MobiDB-lite"/>
    </source>
</evidence>
<dbReference type="PROSITE" id="PS51283">
    <property type="entry name" value="DUSP"/>
    <property type="match status" value="1"/>
</dbReference>
<dbReference type="SUPFAM" id="SSF143791">
    <property type="entry name" value="DUSP-like"/>
    <property type="match status" value="1"/>
</dbReference>
<dbReference type="InParanoid" id="F0ZE36"/>
<dbReference type="GO" id="GO:0004843">
    <property type="term" value="F:cysteine-type deubiquitinase activity"/>
    <property type="evidence" value="ECO:0007669"/>
    <property type="project" value="InterPro"/>
</dbReference>
<dbReference type="STRING" id="5786.F0ZE36"/>
<dbReference type="Pfam" id="PF06337">
    <property type="entry name" value="DUSP"/>
    <property type="match status" value="1"/>
</dbReference>
<organism evidence="3 4">
    <name type="scientific">Dictyostelium purpureum</name>
    <name type="common">Slime mold</name>
    <dbReference type="NCBI Taxonomy" id="5786"/>
    <lineage>
        <taxon>Eukaryota</taxon>
        <taxon>Amoebozoa</taxon>
        <taxon>Evosea</taxon>
        <taxon>Eumycetozoa</taxon>
        <taxon>Dictyostelia</taxon>
        <taxon>Dictyosteliales</taxon>
        <taxon>Dictyosteliaceae</taxon>
        <taxon>Dictyostelium</taxon>
    </lineage>
</organism>
<evidence type="ECO:0000313" key="3">
    <source>
        <dbReference type="EMBL" id="EGC37819.1"/>
    </source>
</evidence>
<dbReference type="PANTHER" id="PTHR24119:SF0">
    <property type="entry name" value="ACYL-COA-BINDING DOMAIN-CONTAINING PROTEIN 6"/>
    <property type="match status" value="1"/>
</dbReference>
<dbReference type="InterPro" id="IPR006615">
    <property type="entry name" value="Pept_C19_DUSP"/>
</dbReference>
<keyword evidence="4" id="KW-1185">Reference proteome</keyword>
<accession>F0ZE36</accession>
<gene>
    <name evidence="3" type="ORF">DICPUDRAFT_76603</name>
</gene>
<proteinExistence type="predicted"/>
<dbReference type="RefSeq" id="XP_003285664.1">
    <property type="nucleotide sequence ID" value="XM_003285616.1"/>
</dbReference>
<dbReference type="GO" id="GO:0000062">
    <property type="term" value="F:fatty-acyl-CoA binding"/>
    <property type="evidence" value="ECO:0000318"/>
    <property type="project" value="GO_Central"/>
</dbReference>
<evidence type="ECO:0000313" key="4">
    <source>
        <dbReference type="Proteomes" id="UP000001064"/>
    </source>
</evidence>
<feature type="region of interest" description="Disordered" evidence="1">
    <location>
        <begin position="1"/>
        <end position="25"/>
    </location>
</feature>
<dbReference type="Proteomes" id="UP000001064">
    <property type="component" value="Unassembled WGS sequence"/>
</dbReference>
<dbReference type="InterPro" id="IPR035927">
    <property type="entry name" value="DUSP-like_sf"/>
</dbReference>
<evidence type="ECO:0000259" key="2">
    <source>
        <dbReference type="PROSITE" id="PS51283"/>
    </source>
</evidence>
<feature type="domain" description="DUSP" evidence="2">
    <location>
        <begin position="249"/>
        <end position="349"/>
    </location>
</feature>
<protein>
    <recommendedName>
        <fullName evidence="2">DUSP domain-containing protein</fullName>
    </recommendedName>
</protein>
<dbReference type="KEGG" id="dpp:DICPUDRAFT_76603"/>
<dbReference type="PANTHER" id="PTHR24119">
    <property type="entry name" value="ACYL-COA-BINDING DOMAIN-CONTAINING PROTEIN 6"/>
    <property type="match status" value="1"/>
</dbReference>
<feature type="region of interest" description="Disordered" evidence="1">
    <location>
        <begin position="579"/>
        <end position="618"/>
    </location>
</feature>
<feature type="compositionally biased region" description="Low complexity" evidence="1">
    <location>
        <begin position="587"/>
        <end position="615"/>
    </location>
</feature>
<name>F0ZE36_DICPU</name>
<dbReference type="GeneID" id="10499080"/>
<reference evidence="4" key="1">
    <citation type="journal article" date="2011" name="Genome Biol.">
        <title>Comparative genomics of the social amoebae Dictyostelium discoideum and Dictyostelium purpureum.</title>
        <authorList>
            <consortium name="US DOE Joint Genome Institute (JGI-PGF)"/>
            <person name="Sucgang R."/>
            <person name="Kuo A."/>
            <person name="Tian X."/>
            <person name="Salerno W."/>
            <person name="Parikh A."/>
            <person name="Feasley C.L."/>
            <person name="Dalin E."/>
            <person name="Tu H."/>
            <person name="Huang E."/>
            <person name="Barry K."/>
            <person name="Lindquist E."/>
            <person name="Shapiro H."/>
            <person name="Bruce D."/>
            <person name="Schmutz J."/>
            <person name="Salamov A."/>
            <person name="Fey P."/>
            <person name="Gaudet P."/>
            <person name="Anjard C."/>
            <person name="Babu M.M."/>
            <person name="Basu S."/>
            <person name="Bushmanova Y."/>
            <person name="van der Wel H."/>
            <person name="Katoh-Kurasawa M."/>
            <person name="Dinh C."/>
            <person name="Coutinho P.M."/>
            <person name="Saito T."/>
            <person name="Elias M."/>
            <person name="Schaap P."/>
            <person name="Kay R.R."/>
            <person name="Henrissat B."/>
            <person name="Eichinger L."/>
            <person name="Rivero F."/>
            <person name="Putnam N.H."/>
            <person name="West C.M."/>
            <person name="Loomis W.F."/>
            <person name="Chisholm R.L."/>
            <person name="Shaulsky G."/>
            <person name="Strassmann J.E."/>
            <person name="Queller D.C."/>
            <person name="Kuspa A."/>
            <person name="Grigoriev I.V."/>
        </authorList>
    </citation>
    <scope>NUCLEOTIDE SEQUENCE [LARGE SCALE GENOMIC DNA]</scope>
    <source>
        <strain evidence="4">QSDP1</strain>
    </source>
</reference>